<accession>C6A005</accession>
<gene>
    <name evidence="1" type="ordered locus">TSIB_1937</name>
</gene>
<organism evidence="1 2">
    <name type="scientific">Thermococcus sibiricus (strain DSM 12597 / MM 739)</name>
    <dbReference type="NCBI Taxonomy" id="604354"/>
    <lineage>
        <taxon>Archaea</taxon>
        <taxon>Methanobacteriati</taxon>
        <taxon>Methanobacteriota</taxon>
        <taxon>Thermococci</taxon>
        <taxon>Thermococcales</taxon>
        <taxon>Thermococcaceae</taxon>
        <taxon>Thermococcus</taxon>
    </lineage>
</organism>
<sequence>MKEIVTKVPNNVDETLIQLIRRTVRKEILIDSMLKKN</sequence>
<evidence type="ECO:0000313" key="2">
    <source>
        <dbReference type="Proteomes" id="UP000009079"/>
    </source>
</evidence>
<protein>
    <submittedName>
        <fullName evidence="1">Uncharacterized protein</fullName>
    </submittedName>
</protein>
<evidence type="ECO:0000313" key="1">
    <source>
        <dbReference type="EMBL" id="ACS90986.1"/>
    </source>
</evidence>
<dbReference type="KEGG" id="tsi:TSIB_1937"/>
<dbReference type="AlphaFoldDB" id="C6A005"/>
<proteinExistence type="predicted"/>
<reference evidence="1 2" key="1">
    <citation type="journal article" date="2009" name="Appl. Environ. Microbiol.">
        <title>Metabolic versatility and indigenous origin of the archaeon Thermococcus sibiricus, isolated from a siberian oil reservoir, as revealed by genome analysis.</title>
        <authorList>
            <person name="Mardanov A.V."/>
            <person name="Ravin N.V."/>
            <person name="Svetlitchnyi V.A."/>
            <person name="Beletsky A.V."/>
            <person name="Miroshnichenko M.L."/>
            <person name="Bonch-Osmolovskaya E.A."/>
            <person name="Skryabin K.G."/>
        </authorList>
    </citation>
    <scope>NUCLEOTIDE SEQUENCE [LARGE SCALE GENOMIC DNA]</scope>
    <source>
        <strain evidence="2">DSM 12597 / MM 739</strain>
    </source>
</reference>
<dbReference type="STRING" id="604354.TSIB_1937"/>
<keyword evidence="2" id="KW-1185">Reference proteome</keyword>
<dbReference type="Proteomes" id="UP000009079">
    <property type="component" value="Chromosome"/>
</dbReference>
<dbReference type="EMBL" id="CP001463">
    <property type="protein sequence ID" value="ACS90986.1"/>
    <property type="molecule type" value="Genomic_DNA"/>
</dbReference>
<dbReference type="HOGENOM" id="CLU_3338703_0_0_2"/>
<name>C6A005_THESM</name>